<evidence type="ECO:0000313" key="2">
    <source>
        <dbReference type="EMBL" id="SIS92789.1"/>
    </source>
</evidence>
<feature type="chain" id="PRO_5009943570" evidence="1">
    <location>
        <begin position="30"/>
        <end position="309"/>
    </location>
</feature>
<dbReference type="OrthoDB" id="9178917at2"/>
<organism evidence="2 3">
    <name type="scientific">Neptunomonas antarctica</name>
    <dbReference type="NCBI Taxonomy" id="619304"/>
    <lineage>
        <taxon>Bacteria</taxon>
        <taxon>Pseudomonadati</taxon>
        <taxon>Pseudomonadota</taxon>
        <taxon>Gammaproteobacteria</taxon>
        <taxon>Oceanospirillales</taxon>
        <taxon>Oceanospirillaceae</taxon>
        <taxon>Neptunomonas</taxon>
    </lineage>
</organism>
<name>A0A1N7N3S8_9GAMM</name>
<keyword evidence="3" id="KW-1185">Reference proteome</keyword>
<protein>
    <submittedName>
        <fullName evidence="2">ABC-type uncharacterized transport system, substrate-binding protein</fullName>
    </submittedName>
</protein>
<dbReference type="RefSeq" id="WP_054341230.1">
    <property type="nucleotide sequence ID" value="NZ_FTOE01000008.1"/>
</dbReference>
<dbReference type="InterPro" id="IPR007487">
    <property type="entry name" value="ABC_transpt-TYRBP-like"/>
</dbReference>
<evidence type="ECO:0000313" key="3">
    <source>
        <dbReference type="Proteomes" id="UP000185999"/>
    </source>
</evidence>
<keyword evidence="1" id="KW-0732">Signal</keyword>
<feature type="signal peptide" evidence="1">
    <location>
        <begin position="1"/>
        <end position="29"/>
    </location>
</feature>
<dbReference type="AlphaFoldDB" id="A0A1N7N3S8"/>
<reference evidence="3" key="1">
    <citation type="submission" date="2017-01" db="EMBL/GenBank/DDBJ databases">
        <authorList>
            <person name="Varghese N."/>
            <person name="Submissions S."/>
        </authorList>
    </citation>
    <scope>NUCLEOTIDE SEQUENCE [LARGE SCALE GENOMIC DNA]</scope>
    <source>
        <strain evidence="3">DSM 22306</strain>
    </source>
</reference>
<dbReference type="Gene3D" id="3.40.50.2300">
    <property type="match status" value="2"/>
</dbReference>
<dbReference type="EMBL" id="FTOE01000008">
    <property type="protein sequence ID" value="SIS92789.1"/>
    <property type="molecule type" value="Genomic_DNA"/>
</dbReference>
<sequence length="309" mass="33968">MTQLMWQKRRVIQAAMAALLLCLTMFSVATTTPSVTLLLTASNPIYQAVSTSIQASIKTHVNFKEYTLDSIKDIPHSSDPIITVGSSAFKAALNKFPEQSIIASFLPRRVFEQLLNKSQRSVNNTTAVFIDQPMTRQLSLARMIIPNGKTIGTVFGTSSLVEKQRLDIAAEATGFTVISIVLNSQDNPINTLQPIIQKTDLFLAIPDQSAFNRASAKWSLFISLRAKKPLMGFSEKYVDAGALAAIYSSPAQVGKHTAETLDTFLTSGLFPEPQHPRYFSVKTNPESAKTINIQIPSNEFLLRQLGDSD</sequence>
<proteinExistence type="predicted"/>
<dbReference type="PANTHER" id="PTHR35271:SF1">
    <property type="entry name" value="ABC TRANSPORTER, SUBSTRATE-BINDING LIPOPROTEIN"/>
    <property type="match status" value="1"/>
</dbReference>
<dbReference type="Proteomes" id="UP000185999">
    <property type="component" value="Unassembled WGS sequence"/>
</dbReference>
<gene>
    <name evidence="2" type="ORF">SAMN05421760_1084</name>
</gene>
<dbReference type="PANTHER" id="PTHR35271">
    <property type="entry name" value="ABC TRANSPORTER, SUBSTRATE-BINDING LIPOPROTEIN-RELATED"/>
    <property type="match status" value="1"/>
</dbReference>
<dbReference type="Pfam" id="PF04392">
    <property type="entry name" value="ABC_sub_bind"/>
    <property type="match status" value="1"/>
</dbReference>
<evidence type="ECO:0000256" key="1">
    <source>
        <dbReference type="SAM" id="SignalP"/>
    </source>
</evidence>
<accession>A0A1N7N3S8</accession>
<dbReference type="STRING" id="619304.SAMN05421760_1084"/>